<evidence type="ECO:0000256" key="1">
    <source>
        <dbReference type="ARBA" id="ARBA00022729"/>
    </source>
</evidence>
<dbReference type="SUPFAM" id="SSF69318">
    <property type="entry name" value="Integrin alpha N-terminal domain"/>
    <property type="match status" value="2"/>
</dbReference>
<evidence type="ECO:0000313" key="4">
    <source>
        <dbReference type="Proteomes" id="UP001211872"/>
    </source>
</evidence>
<dbReference type="Pfam" id="PF13205">
    <property type="entry name" value="Big_5"/>
    <property type="match status" value="2"/>
</dbReference>
<sequence>MAQPTVQLLTPARNAIVPRAGTVQVTFDRPLAARSSSSIGMYSTQRGGMKVGTATVSGAQLTFRPTTPLLAGEQVWVTLRRDSVRGTNQLTMPGPDQVWPLRAEATGGTGLLTPAARLAWQGPPELLVTADLDGNGTPDILATRSINGDYTSRVSMRFNDGSIRYRPVADIIIPYVARTLVSADVDNDGDLDVMTTGDRQVGSTTMPYLSVLRNQGNGTFTAEHIQASSAAGDNLIPADMDADGDLDLVHAGATTSGSCRLAMYLNSNGQFTGSSRILGSVACLTLLQLGDLDNDGDLDAVGADGGMLYTYLNGGAGSFRLGSSWTPSARARHLQLADLNADGYLDILTTHDESTGGVTQQRFRLWQNRQNLTFSSTPLQATGYVKGMTVADVDGDADVDVVYAYDSRIATLLNNGTGNFTAGSDQEQAFQLQTYRSEVLVAADVDSDGDMDLMTTVFDTDQAAIQVLRNGPAPVAPYAVQTTTPAAHRVAMRTAPVTATLSTSMQPAAAGALRVSGSQSRGLISGTASTSGNTLGFVPAAAYAPGELVSATLPVGTMSAAGIPLAQPYVWQFVAASTGGSGRFAGRQFLTIPPHFVYCIRLADIDGDQDLDILTSLSDDINPVYYPSLPPILSLRRNEGNGRFAAPVPLLGSDVRAEQFWLRDVDNDGDLDFVGGAYRKGTQGVNTAAQSVWLNDGRGTFTEQGIIDNLYVNARVHAVGDLNGDGFVDVVAAGGPRLNDGRGNFNGSGRFARTDIRGMLLTDVDNDGDLDALYSDAASGRYMISLNDGAGNMAASLPTAIVSGTDNIMARDMDGDGDIDVAAYSSVGYTRVHTNNGQGIFNAVSSVLPGYPIAVGDLDGDTDVDIVTTTSVGLNSGPADFSTTLPNNLLRNDIYWAELGDLDGDGDLDFAGCGYRYLSTSDWVISFNEGGAPLAGTLPAAPLNSLTFWPNPVASNGTITLQIPQAATVQLRTLTGQQLWHRTGVRGAVPIGNLAAGMYLLTVQLPGHSPETRRLVVQ</sequence>
<dbReference type="NCBIfam" id="TIGR04183">
    <property type="entry name" value="Por_Secre_tail"/>
    <property type="match status" value="1"/>
</dbReference>
<feature type="domain" description="SbsA Ig-like" evidence="2">
    <location>
        <begin position="477"/>
        <end position="573"/>
    </location>
</feature>
<evidence type="ECO:0000259" key="2">
    <source>
        <dbReference type="Pfam" id="PF13205"/>
    </source>
</evidence>
<dbReference type="Pfam" id="PF13517">
    <property type="entry name" value="FG-GAP_3"/>
    <property type="match status" value="5"/>
</dbReference>
<dbReference type="EMBL" id="CP115396">
    <property type="protein sequence ID" value="WBO85241.1"/>
    <property type="molecule type" value="Genomic_DNA"/>
</dbReference>
<evidence type="ECO:0000313" key="3">
    <source>
        <dbReference type="EMBL" id="WBO85241.1"/>
    </source>
</evidence>
<dbReference type="InterPro" id="IPR028994">
    <property type="entry name" value="Integrin_alpha_N"/>
</dbReference>
<gene>
    <name evidence="3" type="ORF">O9Z63_03130</name>
</gene>
<feature type="domain" description="SbsA Ig-like" evidence="2">
    <location>
        <begin position="3"/>
        <end position="92"/>
    </location>
</feature>
<proteinExistence type="predicted"/>
<keyword evidence="4" id="KW-1185">Reference proteome</keyword>
<dbReference type="InterPro" id="IPR026444">
    <property type="entry name" value="Secre_tail"/>
</dbReference>
<keyword evidence="1" id="KW-0732">Signal</keyword>
<dbReference type="Proteomes" id="UP001211872">
    <property type="component" value="Chromosome"/>
</dbReference>
<dbReference type="InterPro" id="IPR013517">
    <property type="entry name" value="FG-GAP"/>
</dbReference>
<organism evidence="3 4">
    <name type="scientific">Hymenobacter yonginensis</name>
    <dbReference type="NCBI Taxonomy" id="748197"/>
    <lineage>
        <taxon>Bacteria</taxon>
        <taxon>Pseudomonadati</taxon>
        <taxon>Bacteroidota</taxon>
        <taxon>Cytophagia</taxon>
        <taxon>Cytophagales</taxon>
        <taxon>Hymenobacteraceae</taxon>
        <taxon>Hymenobacter</taxon>
    </lineage>
</organism>
<dbReference type="InterPro" id="IPR032812">
    <property type="entry name" value="SbsA_Ig"/>
</dbReference>
<name>A0ABY7PQP4_9BACT</name>
<dbReference type="PANTHER" id="PTHR46580:SF4">
    <property type="entry name" value="ATP_GTP-BINDING PROTEIN"/>
    <property type="match status" value="1"/>
</dbReference>
<reference evidence="3 4" key="1">
    <citation type="journal article" date="2011" name="Int. J. Syst. Evol. Microbiol.">
        <title>Hymenobacter yonginensis sp. nov., isolated from a mesotrophic artificial lake.</title>
        <authorList>
            <person name="Joung Y."/>
            <person name="Cho S.H."/>
            <person name="Kim H."/>
            <person name="Kim S.B."/>
            <person name="Joh K."/>
        </authorList>
    </citation>
    <scope>NUCLEOTIDE SEQUENCE [LARGE SCALE GENOMIC DNA]</scope>
    <source>
        <strain evidence="3 4">KCTC 22745</strain>
    </source>
</reference>
<dbReference type="Gene3D" id="2.130.10.130">
    <property type="entry name" value="Integrin alpha, N-terminal"/>
    <property type="match status" value="3"/>
</dbReference>
<dbReference type="PANTHER" id="PTHR46580">
    <property type="entry name" value="SENSOR KINASE-RELATED"/>
    <property type="match status" value="1"/>
</dbReference>
<protein>
    <submittedName>
        <fullName evidence="3">FG-GAP-like repeat-containing protein</fullName>
    </submittedName>
</protein>
<dbReference type="RefSeq" id="WP_270127838.1">
    <property type="nucleotide sequence ID" value="NZ_CP115396.1"/>
</dbReference>
<accession>A0ABY7PQP4</accession>
<dbReference type="Gene3D" id="2.60.40.3710">
    <property type="match status" value="1"/>
</dbReference>